<dbReference type="InterPro" id="IPR041679">
    <property type="entry name" value="DNA2/NAM7-like_C"/>
</dbReference>
<gene>
    <name evidence="8" type="ORF">BTO32_15605</name>
</gene>
<dbReference type="Proteomes" id="UP000189339">
    <property type="component" value="Unassembled WGS sequence"/>
</dbReference>
<dbReference type="EMBL" id="MSCW01000009">
    <property type="protein sequence ID" value="ONF42641.1"/>
    <property type="molecule type" value="Genomic_DNA"/>
</dbReference>
<dbReference type="STRING" id="135739.BTO32_15605"/>
<evidence type="ECO:0000313" key="8">
    <source>
        <dbReference type="EMBL" id="ONF42641.1"/>
    </source>
</evidence>
<dbReference type="OrthoDB" id="9757917at2"/>
<dbReference type="PANTHER" id="PTHR43788:SF8">
    <property type="entry name" value="DNA-BINDING PROTEIN SMUBP-2"/>
    <property type="match status" value="1"/>
</dbReference>
<dbReference type="InterPro" id="IPR050534">
    <property type="entry name" value="Coronavir_polyprotein_1ab"/>
</dbReference>
<evidence type="ECO:0000256" key="5">
    <source>
        <dbReference type="ARBA" id="ARBA00022840"/>
    </source>
</evidence>
<feature type="domain" description="DNA2/NAM7 helicase helicase" evidence="6">
    <location>
        <begin position="290"/>
        <end position="366"/>
    </location>
</feature>
<dbReference type="PANTHER" id="PTHR43788">
    <property type="entry name" value="DNA2/NAM7 HELICASE FAMILY MEMBER"/>
    <property type="match status" value="1"/>
</dbReference>
<sequence length="1193" mass="133503">MSDKIARYYSFCLTDAQAGRAAITKSAWTRLPYRRLSHTAFDGDRVERTQQSAQQDGLASLSRDDIEAWCDPGHDWVPLVWHPFLFERTSAVRHGIQTYQWAPDFLAPLSILLYAHRTGRLMVVGRPRFSRECLEPAAQGSLILGSVLEADQFYDANPFDDCLPPIHPEADELDSNHTGHPDQEVSLSEAFDYAQRLFDAVCQADPEQPIPGVRFTRRSYGVVLPARQGIGAIESLLRTYDAIETLQPKLPCFEGLVEPMLAPQKVEPEPIAKRLKPMVRWGTLAPTRELSEDQVQAIGAALMLARGDRLAIHGPPGTGKTAMLTELVASEVVLSVLQGRPAPKIVIASTNNQALRNALDAFRLQQRSHHPLSHEEALLTRRWIDDWPTLGFYNASRAAEADAKERGLMTLEDMERIERNADIQTLSMAFVQNTRAITRTGAIASIASATDALRAHLKAEAREQNWARSLPAQLRKAARDGNARQLLAAFKEHEKLWRRKGWLKSPAECAVWDKVRQGLERLVEAQKSVRQLKSKVVEISRRLNQAWSEDWVLKAVARMRAQKMLPNTVGRRLAKVQMPSDGDVPVYAELELRRVNNLLREAKAIARAQAEVLCSKTLADEWFKSNEAVLHAKARHRWFWLAIHVREGEWLNCMATTLRAGQKDGRTLEKVRAMLDRRYLLAPVMVSTLHRLPKILSFWDIQRQAEMPLFEQADLLIVDEAGQCAPDVAAASVSLTKCLVAVGDRAQLEPVWSLEQREDLGNRVAAELIEPANLDGLESERLSRSGGDTSSGSLLHLCQSSSRFTSSDREHVGVWLTKHRRCLPQIFEFCNQLAYQGRLESVREQDTSICPLPVVGYLDVPGNDQQFFGSRVNEFEAVLVARFVSKHKAVLQSAYDRPLGEIVAIVTPFRAQAEKIDGALRQMLGKHHGITVGTVHSLQGAERPVVLLSLTYTAIPCGRHYFWDHNTSMLNVAVSRAQDSIVVVGDLDTLNHSELPGRLLGKHLRTVGERLEWPEPPESGGALESWRSALQVAFGKDTQYKISTEDNVALLALGEPELGEVILVTSDLEREGLKKIGNAMIRAKRSGMSVTWLVNYEYLLEHPDSAVIFKAIETIRNNGVNVQYIGPTFGNVIVLPFADVALWAERSWMSAEPPVRIIAIENGARAMLARLRTLYDLQGRKAEKSERQVAETD</sequence>
<dbReference type="InterPro" id="IPR041677">
    <property type="entry name" value="DNA2/NAM7_AAA_11"/>
</dbReference>
<keyword evidence="3" id="KW-0378">Hydrolase</keyword>
<keyword evidence="4 8" id="KW-0347">Helicase</keyword>
<dbReference type="AlphaFoldDB" id="A0A1V2DQI7"/>
<proteinExistence type="inferred from homology"/>
<keyword evidence="2" id="KW-0547">Nucleotide-binding</keyword>
<dbReference type="Gene3D" id="3.40.50.300">
    <property type="entry name" value="P-loop containing nucleotide triphosphate hydrolases"/>
    <property type="match status" value="3"/>
</dbReference>
<evidence type="ECO:0000259" key="6">
    <source>
        <dbReference type="Pfam" id="PF13086"/>
    </source>
</evidence>
<comment type="similarity">
    <text evidence="1">Belongs to the DNA2/NAM7 helicase family.</text>
</comment>
<keyword evidence="9" id="KW-1185">Reference proteome</keyword>
<feature type="domain" description="DNA2/NAM7 helicase-like C-terminal" evidence="7">
    <location>
        <begin position="810"/>
        <end position="986"/>
    </location>
</feature>
<dbReference type="SUPFAM" id="SSF52540">
    <property type="entry name" value="P-loop containing nucleoside triphosphate hydrolases"/>
    <property type="match status" value="1"/>
</dbReference>
<evidence type="ECO:0000256" key="2">
    <source>
        <dbReference type="ARBA" id="ARBA00022741"/>
    </source>
</evidence>
<evidence type="ECO:0000256" key="3">
    <source>
        <dbReference type="ARBA" id="ARBA00022801"/>
    </source>
</evidence>
<evidence type="ECO:0000259" key="7">
    <source>
        <dbReference type="Pfam" id="PF13087"/>
    </source>
</evidence>
<keyword evidence="5" id="KW-0067">ATP-binding</keyword>
<dbReference type="InterPro" id="IPR047187">
    <property type="entry name" value="SF1_C_Upf1"/>
</dbReference>
<dbReference type="GO" id="GO:0016787">
    <property type="term" value="F:hydrolase activity"/>
    <property type="evidence" value="ECO:0007669"/>
    <property type="project" value="UniProtKB-KW"/>
</dbReference>
<dbReference type="GO" id="GO:0003678">
    <property type="term" value="F:DNA helicase activity"/>
    <property type="evidence" value="ECO:0007669"/>
    <property type="project" value="UniProtKB-ARBA"/>
</dbReference>
<evidence type="ECO:0000313" key="9">
    <source>
        <dbReference type="Proteomes" id="UP000189339"/>
    </source>
</evidence>
<protein>
    <submittedName>
        <fullName evidence="8">Superfamily I DNA/RNA helicase</fullName>
    </submittedName>
</protein>
<reference evidence="8 9" key="1">
    <citation type="submission" date="2016-12" db="EMBL/GenBank/DDBJ databases">
        <title>Marinobacter lutaoensis whole genome sequencing.</title>
        <authorList>
            <person name="Verma A."/>
            <person name="Krishnamurthi S."/>
        </authorList>
    </citation>
    <scope>NUCLEOTIDE SEQUENCE [LARGE SCALE GENOMIC DNA]</scope>
    <source>
        <strain evidence="8 9">T5054</strain>
    </source>
</reference>
<organism evidence="8 9">
    <name type="scientific">Marinobacter lutaoensis</name>
    <dbReference type="NCBI Taxonomy" id="135739"/>
    <lineage>
        <taxon>Bacteria</taxon>
        <taxon>Pseudomonadati</taxon>
        <taxon>Pseudomonadota</taxon>
        <taxon>Gammaproteobacteria</taxon>
        <taxon>Pseudomonadales</taxon>
        <taxon>Marinobacteraceae</taxon>
        <taxon>Marinobacter</taxon>
    </lineage>
</organism>
<comment type="caution">
    <text evidence="8">The sequence shown here is derived from an EMBL/GenBank/DDBJ whole genome shotgun (WGS) entry which is preliminary data.</text>
</comment>
<dbReference type="Pfam" id="PF13086">
    <property type="entry name" value="AAA_11"/>
    <property type="match status" value="1"/>
</dbReference>
<name>A0A1V2DQI7_9GAMM</name>
<dbReference type="InterPro" id="IPR027417">
    <property type="entry name" value="P-loop_NTPase"/>
</dbReference>
<accession>A0A1V2DQI7</accession>
<dbReference type="GO" id="GO:0005524">
    <property type="term" value="F:ATP binding"/>
    <property type="evidence" value="ECO:0007669"/>
    <property type="project" value="UniProtKB-KW"/>
</dbReference>
<dbReference type="Pfam" id="PF13087">
    <property type="entry name" value="AAA_12"/>
    <property type="match status" value="1"/>
</dbReference>
<dbReference type="CDD" id="cd18808">
    <property type="entry name" value="SF1_C_Upf1"/>
    <property type="match status" value="1"/>
</dbReference>
<evidence type="ECO:0000256" key="1">
    <source>
        <dbReference type="ARBA" id="ARBA00007913"/>
    </source>
</evidence>
<evidence type="ECO:0000256" key="4">
    <source>
        <dbReference type="ARBA" id="ARBA00022806"/>
    </source>
</evidence>